<dbReference type="KEGG" id="vg:15009420"/>
<evidence type="ECO:0000313" key="6">
    <source>
        <dbReference type="EMBL" id="AOV58347.1"/>
    </source>
</evidence>
<name>M4QEP6_9CAUD</name>
<evidence type="ECO:0000313" key="8">
    <source>
        <dbReference type="Proteomes" id="UP000240287"/>
    </source>
</evidence>
<dbReference type="EMBL" id="KU686192">
    <property type="protein sequence ID" value="AOV57347.1"/>
    <property type="molecule type" value="Genomic_DNA"/>
</dbReference>
<dbReference type="EMBL" id="KU686194">
    <property type="protein sequence ID" value="AOV57847.1"/>
    <property type="molecule type" value="Genomic_DNA"/>
</dbReference>
<dbReference type="EMBL" id="KU686195">
    <property type="protein sequence ID" value="AOV58097.1"/>
    <property type="molecule type" value="Genomic_DNA"/>
</dbReference>
<sequence length="478" mass="49975">MPLRNVPITYTLDQQRQEINALAADVNGLDVTFDEKVDDRVAALLQGGVGTAVTYDDANGSLTIDLAFNEFSTSSVLEGTNLYYTDTRANAAIDARVTQTFVNNLNITNLGPQDSITLSLGQTTKYLTPLNYNNVSWDTAYAWGDHDAVGYLTSYTETSTLNDVVGRGDTTASSINVGGVNTNSITTATASANLTLTGNNIVIPSNTRFGTIATALANDYGVLVDKDGEIVINHAPGSGGLTLKSSGNTTFNIDGTGKINGVVKFVTSDGSAGQSLTTDGNGQLYWGEGGGANVEVGDNPPSNATSGDMWWESDSGRLKVYYDNGANPAAWVDASPPLVADAPAAAFRTAVGDVDASFTLGGSGTVFADDNGTFNAGITVTTFSRVRISILFGKLNGTNNTSGLIALERSDGSSLTEICTVATTDPNVTGVTPLYFEFVDSHGGTTGDIMTYQIRLKSLTASGSRSGTETCQLYVQEI</sequence>
<dbReference type="Proteomes" id="UP000203521">
    <property type="component" value="Segment"/>
</dbReference>
<dbReference type="Proteomes" id="UP000241265">
    <property type="component" value="Genome"/>
</dbReference>
<dbReference type="Proteomes" id="UP000241494">
    <property type="component" value="Segment"/>
</dbReference>
<dbReference type="RefSeq" id="YP_007672922.1">
    <property type="nucleotide sequence ID" value="NC_020837.1"/>
</dbReference>
<evidence type="ECO:0000313" key="5">
    <source>
        <dbReference type="EMBL" id="AOV58097.1"/>
    </source>
</evidence>
<evidence type="ECO:0000313" key="1">
    <source>
        <dbReference type="EMBL" id="AGH26744.1"/>
    </source>
</evidence>
<evidence type="ECO:0000313" key="9">
    <source>
        <dbReference type="Proteomes" id="UP000241265"/>
    </source>
</evidence>
<proteinExistence type="predicted"/>
<dbReference type="GeneID" id="15009420"/>
<dbReference type="OrthoDB" id="7834at10239"/>
<dbReference type="EMBL" id="KU686196">
    <property type="protein sequence ID" value="AOV58347.1"/>
    <property type="molecule type" value="Genomic_DNA"/>
</dbReference>
<evidence type="ECO:0000313" key="2">
    <source>
        <dbReference type="EMBL" id="AOV57347.1"/>
    </source>
</evidence>
<dbReference type="Proteomes" id="UP000241591">
    <property type="component" value="Segment"/>
</dbReference>
<dbReference type="Proteomes" id="UP000241610">
    <property type="component" value="Segment"/>
</dbReference>
<reference evidence="1 7" key="1">
    <citation type="submission" date="2010-11" db="EMBL/GenBank/DDBJ databases">
        <title>The Genome Sequence of Synechococcus phage S-CAM1 0208SB26.</title>
        <authorList>
            <consortium name="The Broad Institute Genome Sequencing Platform"/>
            <person name="Henn M.R."/>
            <person name="Martiny J."/>
            <person name="Weihe C."/>
            <person name="Levin J."/>
            <person name="Malboeuf C."/>
            <person name="Casali M."/>
            <person name="Russ C."/>
            <person name="Lennon N."/>
            <person name="Chapman S.B."/>
            <person name="Erlich R."/>
            <person name="Young S.K."/>
            <person name="Yandava C."/>
            <person name="Zeng Q."/>
            <person name="Alvarado L."/>
            <person name="Anderson S."/>
            <person name="Berlin A."/>
            <person name="Chen Z."/>
            <person name="Freedman E."/>
            <person name="Gellesch M."/>
            <person name="Goldberg J."/>
            <person name="Green L."/>
            <person name="Griggs A."/>
            <person name="Gujja S."/>
            <person name="Heilman E.R."/>
            <person name="Heiman D."/>
            <person name="Hollinger A."/>
            <person name="Howarth C."/>
            <person name="Larson L."/>
            <person name="Mehta T."/>
            <person name="Pearson M."/>
            <person name="Roberts A."/>
            <person name="Ryan E."/>
            <person name="Saif S."/>
            <person name="Shea T."/>
            <person name="Shenoy N."/>
            <person name="Sisk P."/>
            <person name="Stolte C."/>
            <person name="Sykes S."/>
            <person name="White J."/>
            <person name="Haas B."/>
            <person name="Nusbaum C."/>
            <person name="Birren B."/>
        </authorList>
    </citation>
    <scope>NUCLEOTIDE SEQUENCE [LARGE SCALE GENOMIC DNA]</scope>
    <source>
        <strain evidence="1 7">S-CAM1</strain>
    </source>
</reference>
<evidence type="ECO:0000313" key="4">
    <source>
        <dbReference type="EMBL" id="AOV57847.1"/>
    </source>
</evidence>
<evidence type="ECO:0000313" key="7">
    <source>
        <dbReference type="Proteomes" id="UP000203521"/>
    </source>
</evidence>
<keyword evidence="7" id="KW-1185">Reference proteome</keyword>
<dbReference type="Proteomes" id="UP000240287">
    <property type="component" value="Genome"/>
</dbReference>
<accession>M4QEP6</accession>
<organism evidence="1 7">
    <name type="scientific">Synechococcus phage S-CAM1</name>
    <dbReference type="NCBI Taxonomy" id="754037"/>
    <lineage>
        <taxon>Viruses</taxon>
        <taxon>Duplodnaviria</taxon>
        <taxon>Heunggongvirae</taxon>
        <taxon>Uroviricota</taxon>
        <taxon>Caudoviricetes</taxon>
        <taxon>Pantevenvirales</taxon>
        <taxon>Kyanoviridae</taxon>
        <taxon>Anaposvirus</taxon>
        <taxon>Anaposvirus socalone</taxon>
    </lineage>
</organism>
<protein>
    <submittedName>
        <fullName evidence="1">Uncharacterized protein</fullName>
    </submittedName>
</protein>
<evidence type="ECO:0000313" key="3">
    <source>
        <dbReference type="EMBL" id="AOV57597.1"/>
    </source>
</evidence>
<reference evidence="8 9" key="2">
    <citation type="journal article" date="2016" name="Virology">
        <title>The genomic content and context of auxiliary metabolic genes in marine cyanomyoviruses.</title>
        <authorList>
            <person name="Crummett L.T."/>
            <person name="Puxty R.J."/>
            <person name="Weihe C."/>
            <person name="Marston M.F."/>
            <person name="Martiny J.B."/>
        </authorList>
    </citation>
    <scope>NUCLEOTIDE SEQUENCE [LARGE SCALE GENOMIC DNA]</scope>
    <source>
        <strain evidence="2">0309SB33</strain>
        <strain evidence="3">0310NB17</strain>
        <strain evidence="4">0809CC03</strain>
        <strain evidence="5">0810SB17</strain>
        <strain evidence="6">0910CC29</strain>
    </source>
</reference>
<dbReference type="EMBL" id="HQ634177">
    <property type="protein sequence ID" value="AGH26744.1"/>
    <property type="molecule type" value="Genomic_DNA"/>
</dbReference>
<gene>
    <name evidence="4" type="ORF">C030809_092</name>
    <name evidence="6" type="ORF">C290910_092</name>
    <name evidence="3" type="ORF">N170310_092</name>
    <name evidence="2" type="ORF">N330309_092</name>
    <name evidence="5" type="ORF">S170810_092</name>
    <name evidence="1" type="ORF">SXBG_00007</name>
</gene>
<dbReference type="EMBL" id="KU686193">
    <property type="protein sequence ID" value="AOV57597.1"/>
    <property type="molecule type" value="Genomic_DNA"/>
</dbReference>